<evidence type="ECO:0000256" key="2">
    <source>
        <dbReference type="ARBA" id="ARBA00023002"/>
    </source>
</evidence>
<dbReference type="PANTHER" id="PTHR30600:SF7">
    <property type="entry name" value="CYTOCHROME C PEROXIDASE-RELATED"/>
    <property type="match status" value="1"/>
</dbReference>
<evidence type="ECO:0000313" key="4">
    <source>
        <dbReference type="EMBL" id="ETW94312.1"/>
    </source>
</evidence>
<name>W4L8I4_ENTF1</name>
<dbReference type="InterPro" id="IPR004852">
    <property type="entry name" value="Di-haem_cyt_c_peroxidsae"/>
</dbReference>
<dbReference type="InterPro" id="IPR036909">
    <property type="entry name" value="Cyt_c-like_dom_sf"/>
</dbReference>
<reference evidence="4 5" key="1">
    <citation type="journal article" date="2014" name="Nature">
        <title>An environmental bacterial taxon with a large and distinct metabolic repertoire.</title>
        <authorList>
            <person name="Wilson M.C."/>
            <person name="Mori T."/>
            <person name="Ruckert C."/>
            <person name="Uria A.R."/>
            <person name="Helf M.J."/>
            <person name="Takada K."/>
            <person name="Gernert C."/>
            <person name="Steffens U.A."/>
            <person name="Heycke N."/>
            <person name="Schmitt S."/>
            <person name="Rinke C."/>
            <person name="Helfrich E.J."/>
            <person name="Brachmann A.O."/>
            <person name="Gurgui C."/>
            <person name="Wakimoto T."/>
            <person name="Kracht M."/>
            <person name="Crusemann M."/>
            <person name="Hentschel U."/>
            <person name="Abe I."/>
            <person name="Matsunaga S."/>
            <person name="Kalinowski J."/>
            <person name="Takeyama H."/>
            <person name="Piel J."/>
        </authorList>
    </citation>
    <scope>NUCLEOTIDE SEQUENCE [LARGE SCALE GENOMIC DNA]</scope>
    <source>
        <strain evidence="5">TSY1</strain>
    </source>
</reference>
<protein>
    <recommendedName>
        <fullName evidence="3">Di-haem cytochrome c peroxidase domain-containing protein</fullName>
    </recommendedName>
</protein>
<dbReference type="GO" id="GO:0004130">
    <property type="term" value="F:cytochrome-c peroxidase activity"/>
    <property type="evidence" value="ECO:0007669"/>
    <property type="project" value="TreeGrafter"/>
</dbReference>
<dbReference type="GO" id="GO:0030313">
    <property type="term" value="C:cell envelope"/>
    <property type="evidence" value="ECO:0007669"/>
    <property type="project" value="UniProtKB-SubCell"/>
</dbReference>
<dbReference type="PATRIC" id="fig|1429438.4.peg.6669"/>
<keyword evidence="2" id="KW-0560">Oxidoreductase</keyword>
<feature type="domain" description="Di-haem cytochrome c peroxidase" evidence="3">
    <location>
        <begin position="51"/>
        <end position="120"/>
    </location>
</feature>
<organism evidence="4 5">
    <name type="scientific">Entotheonella factor</name>
    <dbReference type="NCBI Taxonomy" id="1429438"/>
    <lineage>
        <taxon>Bacteria</taxon>
        <taxon>Pseudomonadati</taxon>
        <taxon>Nitrospinota/Tectimicrobiota group</taxon>
        <taxon>Candidatus Tectimicrobiota</taxon>
        <taxon>Candidatus Entotheonellia</taxon>
        <taxon>Candidatus Entotheonellales</taxon>
        <taxon>Candidatus Entotheonellaceae</taxon>
        <taxon>Candidatus Entotheonella</taxon>
    </lineage>
</organism>
<dbReference type="GO" id="GO:0020037">
    <property type="term" value="F:heme binding"/>
    <property type="evidence" value="ECO:0007669"/>
    <property type="project" value="InterPro"/>
</dbReference>
<keyword evidence="5" id="KW-1185">Reference proteome</keyword>
<dbReference type="EMBL" id="AZHW01001084">
    <property type="protein sequence ID" value="ETW94312.1"/>
    <property type="molecule type" value="Genomic_DNA"/>
</dbReference>
<dbReference type="AlphaFoldDB" id="W4L8I4"/>
<dbReference type="PANTHER" id="PTHR30600">
    <property type="entry name" value="CYTOCHROME C PEROXIDASE-RELATED"/>
    <property type="match status" value="1"/>
</dbReference>
<evidence type="ECO:0000313" key="5">
    <source>
        <dbReference type="Proteomes" id="UP000019141"/>
    </source>
</evidence>
<accession>W4L8I4</accession>
<dbReference type="SUPFAM" id="SSF46626">
    <property type="entry name" value="Cytochrome c"/>
    <property type="match status" value="1"/>
</dbReference>
<dbReference type="Gene3D" id="1.10.760.10">
    <property type="entry name" value="Cytochrome c-like domain"/>
    <property type="match status" value="1"/>
</dbReference>
<evidence type="ECO:0000256" key="1">
    <source>
        <dbReference type="ARBA" id="ARBA00004196"/>
    </source>
</evidence>
<proteinExistence type="predicted"/>
<gene>
    <name evidence="4" type="ORF">ETSY1_35430</name>
</gene>
<dbReference type="Pfam" id="PF03150">
    <property type="entry name" value="CCP_MauG"/>
    <property type="match status" value="1"/>
</dbReference>
<sequence>MKLYIFYKGSTWLVVLTLLITLQVILRIPNLKADTFSEPLHPLPEVKLNPSKVELGKRLFHDQRLSGDNSVSCASCHNLKTGGVDRLRVSKGVRGAEGGINAPTVFNSGFNFSQFWDGRGEP</sequence>
<comment type="caution">
    <text evidence="4">The sequence shown here is derived from an EMBL/GenBank/DDBJ whole genome shotgun (WGS) entry which is preliminary data.</text>
</comment>
<dbReference type="GO" id="GO:0009055">
    <property type="term" value="F:electron transfer activity"/>
    <property type="evidence" value="ECO:0007669"/>
    <property type="project" value="InterPro"/>
</dbReference>
<comment type="subcellular location">
    <subcellularLocation>
        <location evidence="1">Cell envelope</location>
    </subcellularLocation>
</comment>
<dbReference type="HOGENOM" id="CLU_2022494_0_0_7"/>
<dbReference type="InterPro" id="IPR051395">
    <property type="entry name" value="Cytochrome_c_Peroxidase/MauG"/>
</dbReference>
<dbReference type="Proteomes" id="UP000019141">
    <property type="component" value="Unassembled WGS sequence"/>
</dbReference>
<evidence type="ECO:0000259" key="3">
    <source>
        <dbReference type="Pfam" id="PF03150"/>
    </source>
</evidence>